<sequence length="123" mass="13727">MAKVPSGKVFRCKNSTSDQLAYLDRRLDCGTCSTATVSSHGVTPASDAHGITKASPTHGIPKASPALNAIVQIDTEGHYATWISRKRYHNAWVVENRWMIKAVIVDAYLIWTLIKSRRFRSLR</sequence>
<organism evidence="1 2">
    <name type="scientific">Araneus ventricosus</name>
    <name type="common">Orbweaver spider</name>
    <name type="synonym">Epeira ventricosa</name>
    <dbReference type="NCBI Taxonomy" id="182803"/>
    <lineage>
        <taxon>Eukaryota</taxon>
        <taxon>Metazoa</taxon>
        <taxon>Ecdysozoa</taxon>
        <taxon>Arthropoda</taxon>
        <taxon>Chelicerata</taxon>
        <taxon>Arachnida</taxon>
        <taxon>Araneae</taxon>
        <taxon>Araneomorphae</taxon>
        <taxon>Entelegynae</taxon>
        <taxon>Araneoidea</taxon>
        <taxon>Araneidae</taxon>
        <taxon>Araneus</taxon>
    </lineage>
</organism>
<accession>A0A4Y2NQ30</accession>
<reference evidence="1 2" key="1">
    <citation type="journal article" date="2019" name="Sci. Rep.">
        <title>Orb-weaving spider Araneus ventricosus genome elucidates the spidroin gene catalogue.</title>
        <authorList>
            <person name="Kono N."/>
            <person name="Nakamura H."/>
            <person name="Ohtoshi R."/>
            <person name="Moran D.A.P."/>
            <person name="Shinohara A."/>
            <person name="Yoshida Y."/>
            <person name="Fujiwara M."/>
            <person name="Mori M."/>
            <person name="Tomita M."/>
            <person name="Arakawa K."/>
        </authorList>
    </citation>
    <scope>NUCLEOTIDE SEQUENCE [LARGE SCALE GENOMIC DNA]</scope>
</reference>
<evidence type="ECO:0000313" key="1">
    <source>
        <dbReference type="EMBL" id="GBN40739.1"/>
    </source>
</evidence>
<proteinExistence type="predicted"/>
<dbReference type="AlphaFoldDB" id="A0A4Y2NQ30"/>
<protein>
    <submittedName>
        <fullName evidence="1">Uncharacterized protein</fullName>
    </submittedName>
</protein>
<name>A0A4Y2NQ30_ARAVE</name>
<dbReference type="EMBL" id="BGPR01288533">
    <property type="protein sequence ID" value="GBN40739.1"/>
    <property type="molecule type" value="Genomic_DNA"/>
</dbReference>
<gene>
    <name evidence="1" type="ORF">AVEN_162746_1</name>
</gene>
<keyword evidence="2" id="KW-1185">Reference proteome</keyword>
<comment type="caution">
    <text evidence="1">The sequence shown here is derived from an EMBL/GenBank/DDBJ whole genome shotgun (WGS) entry which is preliminary data.</text>
</comment>
<evidence type="ECO:0000313" key="2">
    <source>
        <dbReference type="Proteomes" id="UP000499080"/>
    </source>
</evidence>
<dbReference type="Proteomes" id="UP000499080">
    <property type="component" value="Unassembled WGS sequence"/>
</dbReference>